<dbReference type="GO" id="GO:0042834">
    <property type="term" value="F:peptidoglycan binding"/>
    <property type="evidence" value="ECO:0007669"/>
    <property type="project" value="InterPro"/>
</dbReference>
<proteinExistence type="predicted"/>
<dbReference type="OrthoDB" id="9826584at2"/>
<sequence length="451" mass="48447">MRRRRMRAIDPAATLTPSRGTVYISWMHPAHQGAFMHSFHFFRTLRPALGLVLCLCLAAFLAGAFGCGKKSLDPSRYGGAQTAPPSAESEVWSPPPQPAPQALERDIETPAQPSGVIPDYDMPAESTVPVFRDAYQLASFSTREYAQRFSRRAQDAGFSTTLEDAVVGGQSYYRVIGTIEGTEDEIRRAVRSLGVNPVQRSHDPVTAQRSTLSGAQASMRTGMEPEAAIDALAAELSASGEPFAAEGESGFPFMSSGDPALPEPEKPMGAPMEPQYDAPEPQTELFQDQSRAMEQPEQADPMLGPSYRAPMQQPAAAAGTETAAVSPRTVSQPQAKPASTPRQSIIPPSAPPTFIGSPTCQEKNGRLIASALGRSEDPLRAERIAVDQAKRSLLLCVQAYREEAGLASGTRLTALPLNYLEISDPQRRPDGAVFVSVGIAVEDIPKLTADR</sequence>
<reference evidence="3 4" key="1">
    <citation type="submission" date="2018-06" db="EMBL/GenBank/DDBJ databases">
        <title>Complete genome of Desulfovibrio indonesiensis P37SLT.</title>
        <authorList>
            <person name="Crispim J.S."/>
            <person name="Vidigal P.M.P."/>
            <person name="Silva L.C.F."/>
            <person name="Laguardia C.N."/>
            <person name="Araujo L.C."/>
            <person name="Dias R.S."/>
            <person name="Sousa M.P."/>
            <person name="Paula S.O."/>
            <person name="Silva C."/>
        </authorList>
    </citation>
    <scope>NUCLEOTIDE SEQUENCE [LARGE SCALE GENOMIC DNA]</scope>
    <source>
        <strain evidence="3 4">P37SLT</strain>
    </source>
</reference>
<organism evidence="3 4">
    <name type="scientific">Oceanidesulfovibrio indonesiensis</name>
    <dbReference type="NCBI Taxonomy" id="54767"/>
    <lineage>
        <taxon>Bacteria</taxon>
        <taxon>Pseudomonadati</taxon>
        <taxon>Thermodesulfobacteriota</taxon>
        <taxon>Desulfovibrionia</taxon>
        <taxon>Desulfovibrionales</taxon>
        <taxon>Desulfovibrionaceae</taxon>
        <taxon>Oceanidesulfovibrio</taxon>
    </lineage>
</organism>
<dbReference type="EMBL" id="QMIE01000001">
    <property type="protein sequence ID" value="TVM19762.1"/>
    <property type="molecule type" value="Genomic_DNA"/>
</dbReference>
<comment type="caution">
    <text evidence="3">The sequence shown here is derived from an EMBL/GenBank/DDBJ whole genome shotgun (WGS) entry which is preliminary data.</text>
</comment>
<protein>
    <recommendedName>
        <fullName evidence="2">SPOR domain-containing protein</fullName>
    </recommendedName>
</protein>
<feature type="region of interest" description="Disordered" evidence="1">
    <location>
        <begin position="243"/>
        <end position="360"/>
    </location>
</feature>
<dbReference type="Proteomes" id="UP000448292">
    <property type="component" value="Unassembled WGS sequence"/>
</dbReference>
<evidence type="ECO:0000259" key="2">
    <source>
        <dbReference type="PROSITE" id="PS51724"/>
    </source>
</evidence>
<dbReference type="PROSITE" id="PS51724">
    <property type="entry name" value="SPOR"/>
    <property type="match status" value="1"/>
</dbReference>
<feature type="region of interest" description="Disordered" evidence="1">
    <location>
        <begin position="75"/>
        <end position="102"/>
    </location>
</feature>
<dbReference type="AlphaFoldDB" id="A0A7M3MK20"/>
<keyword evidence="4" id="KW-1185">Reference proteome</keyword>
<feature type="domain" description="SPOR" evidence="2">
    <location>
        <begin position="127"/>
        <end position="206"/>
    </location>
</feature>
<gene>
    <name evidence="3" type="ORF">DPQ33_00555</name>
</gene>
<dbReference type="Pfam" id="PF05036">
    <property type="entry name" value="SPOR"/>
    <property type="match status" value="1"/>
</dbReference>
<dbReference type="InterPro" id="IPR007730">
    <property type="entry name" value="SPOR-like_dom"/>
</dbReference>
<evidence type="ECO:0000256" key="1">
    <source>
        <dbReference type="SAM" id="MobiDB-lite"/>
    </source>
</evidence>
<feature type="compositionally biased region" description="Low complexity" evidence="1">
    <location>
        <begin position="315"/>
        <end position="324"/>
    </location>
</feature>
<accession>A0A7M3MK20</accession>
<evidence type="ECO:0000313" key="3">
    <source>
        <dbReference type="EMBL" id="TVM19762.1"/>
    </source>
</evidence>
<name>A0A7M3MK20_9BACT</name>
<evidence type="ECO:0000313" key="4">
    <source>
        <dbReference type="Proteomes" id="UP000448292"/>
    </source>
</evidence>